<gene>
    <name evidence="1" type="ORF">MicloDRAFT_00062760</name>
</gene>
<dbReference type="EMBL" id="JH660647">
    <property type="protein sequence ID" value="EIM25549.1"/>
    <property type="molecule type" value="Genomic_DNA"/>
</dbReference>
<dbReference type="STRING" id="864069.MicloDRAFT_00062760"/>
<evidence type="ECO:0000313" key="2">
    <source>
        <dbReference type="Proteomes" id="UP000003947"/>
    </source>
</evidence>
<dbReference type="PATRIC" id="fig|864069.3.peg.6719"/>
<dbReference type="eggNOG" id="COG3803">
    <property type="taxonomic scope" value="Bacteria"/>
</dbReference>
<dbReference type="Gene3D" id="1.20.58.320">
    <property type="entry name" value="TPR-like"/>
    <property type="match status" value="1"/>
</dbReference>
<dbReference type="HOGENOM" id="CLU_065010_2_0_5"/>
<reference evidence="1 2" key="1">
    <citation type="submission" date="2012-02" db="EMBL/GenBank/DDBJ databases">
        <title>Improved High-Quality Draft sequence of Microvirga sp. WSM3557.</title>
        <authorList>
            <consortium name="US DOE Joint Genome Institute"/>
            <person name="Lucas S."/>
            <person name="Han J."/>
            <person name="Lapidus A."/>
            <person name="Cheng J.-F."/>
            <person name="Goodwin L."/>
            <person name="Pitluck S."/>
            <person name="Peters L."/>
            <person name="Zhang X."/>
            <person name="Detter J.C."/>
            <person name="Han C."/>
            <person name="Tapia R."/>
            <person name="Land M."/>
            <person name="Hauser L."/>
            <person name="Kyrpides N."/>
            <person name="Ivanova N."/>
            <person name="Pagani I."/>
            <person name="Brau L."/>
            <person name="Yates R."/>
            <person name="O'Hara G."/>
            <person name="Rui T."/>
            <person name="Howieson J."/>
            <person name="Reeve W."/>
            <person name="Woyke T."/>
        </authorList>
    </citation>
    <scope>NUCLEOTIDE SEQUENCE [LARGE SCALE GENOMIC DNA]</scope>
    <source>
        <strain evidence="1 2">WSM3557</strain>
    </source>
</reference>
<dbReference type="Pfam" id="PF06041">
    <property type="entry name" value="DUF924"/>
    <property type="match status" value="1"/>
</dbReference>
<dbReference type="RefSeq" id="WP_009494008.1">
    <property type="nucleotide sequence ID" value="NZ_CP141048.1"/>
</dbReference>
<evidence type="ECO:0008006" key="3">
    <source>
        <dbReference type="Google" id="ProtNLM"/>
    </source>
</evidence>
<organism evidence="1 2">
    <name type="scientific">Microvirga lotononidis</name>
    <dbReference type="NCBI Taxonomy" id="864069"/>
    <lineage>
        <taxon>Bacteria</taxon>
        <taxon>Pseudomonadati</taxon>
        <taxon>Pseudomonadota</taxon>
        <taxon>Alphaproteobacteria</taxon>
        <taxon>Hyphomicrobiales</taxon>
        <taxon>Methylobacteriaceae</taxon>
        <taxon>Microvirga</taxon>
    </lineage>
</organism>
<dbReference type="Proteomes" id="UP000003947">
    <property type="component" value="Unassembled WGS sequence"/>
</dbReference>
<dbReference type="InterPro" id="IPR010323">
    <property type="entry name" value="DUF924"/>
</dbReference>
<name>I4YNK7_9HYPH</name>
<dbReference type="SUPFAM" id="SSF48452">
    <property type="entry name" value="TPR-like"/>
    <property type="match status" value="1"/>
</dbReference>
<protein>
    <recommendedName>
        <fullName evidence="3">DUF924 domain-containing protein</fullName>
    </recommendedName>
</protein>
<dbReference type="Gene3D" id="1.25.40.10">
    <property type="entry name" value="Tetratricopeptide repeat domain"/>
    <property type="match status" value="1"/>
</dbReference>
<evidence type="ECO:0000313" key="1">
    <source>
        <dbReference type="EMBL" id="EIM25549.1"/>
    </source>
</evidence>
<proteinExistence type="predicted"/>
<dbReference type="InterPro" id="IPR011990">
    <property type="entry name" value="TPR-like_helical_dom_sf"/>
</dbReference>
<sequence>MSSQLDWRRVYDFWFPMDLSRSGIAAHWQMMTWWFHGEAQAELRPFAPLVHAARAGGLDHWRATPQGRLSLIIVLDRFPRGLFAGTPQAYSSDPDALRIAEEGFGNGHYGALASPYEEFFYLLPLVHAEGPDHVDRMGRVVAIAERALAEAPEDLKPVWQFTLGQARTRFDIISRFGRFPHRNPVLGRASTPQELTYMAKDDFIHTRSLPVSASSAISAIG</sequence>
<dbReference type="AlphaFoldDB" id="I4YNK7"/>
<keyword evidence="2" id="KW-1185">Reference proteome</keyword>
<accession>I4YNK7</accession>